<evidence type="ECO:0000313" key="9">
    <source>
        <dbReference type="Proteomes" id="UP001204445"/>
    </source>
</evidence>
<gene>
    <name evidence="8" type="ORF">J2T55_000946</name>
</gene>
<evidence type="ECO:0000256" key="5">
    <source>
        <dbReference type="ARBA" id="ARBA00023136"/>
    </source>
</evidence>
<name>A0AAE3HM08_9GAMM</name>
<proteinExistence type="predicted"/>
<feature type="transmembrane region" description="Helical" evidence="6">
    <location>
        <begin position="447"/>
        <end position="466"/>
    </location>
</feature>
<evidence type="ECO:0000313" key="8">
    <source>
        <dbReference type="EMBL" id="MCS3902938.1"/>
    </source>
</evidence>
<evidence type="ECO:0000256" key="2">
    <source>
        <dbReference type="ARBA" id="ARBA00022475"/>
    </source>
</evidence>
<reference evidence="8" key="1">
    <citation type="submission" date="2022-08" db="EMBL/GenBank/DDBJ databases">
        <title>Genomic Encyclopedia of Type Strains, Phase III (KMG-III): the genomes of soil and plant-associated and newly described type strains.</title>
        <authorList>
            <person name="Whitman W."/>
        </authorList>
    </citation>
    <scope>NUCLEOTIDE SEQUENCE</scope>
    <source>
        <strain evidence="8">HMT 1</strain>
    </source>
</reference>
<dbReference type="RefSeq" id="WP_259054544.1">
    <property type="nucleotide sequence ID" value="NZ_JANUCT010000005.1"/>
</dbReference>
<feature type="transmembrane region" description="Helical" evidence="6">
    <location>
        <begin position="719"/>
        <end position="740"/>
    </location>
</feature>
<dbReference type="AlphaFoldDB" id="A0AAE3HM08"/>
<feature type="transmembrane region" description="Helical" evidence="6">
    <location>
        <begin position="261"/>
        <end position="279"/>
    </location>
</feature>
<protein>
    <submittedName>
        <fullName evidence="8">RND superfamily exporter protein</fullName>
    </submittedName>
</protein>
<dbReference type="PROSITE" id="PS50156">
    <property type="entry name" value="SSD"/>
    <property type="match status" value="2"/>
</dbReference>
<evidence type="ECO:0000256" key="3">
    <source>
        <dbReference type="ARBA" id="ARBA00022692"/>
    </source>
</evidence>
<dbReference type="PANTHER" id="PTHR33406:SF12">
    <property type="entry name" value="BLR2997 PROTEIN"/>
    <property type="match status" value="1"/>
</dbReference>
<dbReference type="InterPro" id="IPR000731">
    <property type="entry name" value="SSD"/>
</dbReference>
<accession>A0AAE3HM08</accession>
<keyword evidence="9" id="KW-1185">Reference proteome</keyword>
<keyword evidence="4 6" id="KW-1133">Transmembrane helix</keyword>
<dbReference type="InterPro" id="IPR004869">
    <property type="entry name" value="MMPL_dom"/>
</dbReference>
<feature type="transmembrane region" description="Helical" evidence="6">
    <location>
        <begin position="318"/>
        <end position="335"/>
    </location>
</feature>
<organism evidence="8 9">
    <name type="scientific">Methylohalomonas lacus</name>
    <dbReference type="NCBI Taxonomy" id="398773"/>
    <lineage>
        <taxon>Bacteria</taxon>
        <taxon>Pseudomonadati</taxon>
        <taxon>Pseudomonadota</taxon>
        <taxon>Gammaproteobacteria</taxon>
        <taxon>Methylohalomonadales</taxon>
        <taxon>Methylohalomonadaceae</taxon>
        <taxon>Methylohalomonas</taxon>
    </lineage>
</organism>
<dbReference type="InterPro" id="IPR050545">
    <property type="entry name" value="Mycobact_MmpL"/>
</dbReference>
<feature type="transmembrane region" description="Helical" evidence="6">
    <location>
        <begin position="365"/>
        <end position="383"/>
    </location>
</feature>
<dbReference type="SUPFAM" id="SSF82866">
    <property type="entry name" value="Multidrug efflux transporter AcrB transmembrane domain"/>
    <property type="match status" value="2"/>
</dbReference>
<evidence type="ECO:0000256" key="6">
    <source>
        <dbReference type="SAM" id="Phobius"/>
    </source>
</evidence>
<feature type="transmembrane region" description="Helical" evidence="6">
    <location>
        <begin position="389"/>
        <end position="415"/>
    </location>
</feature>
<feature type="transmembrane region" description="Helical" evidence="6">
    <location>
        <begin position="767"/>
        <end position="785"/>
    </location>
</feature>
<evidence type="ECO:0000256" key="1">
    <source>
        <dbReference type="ARBA" id="ARBA00004651"/>
    </source>
</evidence>
<comment type="subcellular location">
    <subcellularLocation>
        <location evidence="1">Cell membrane</location>
        <topology evidence="1">Multi-pass membrane protein</topology>
    </subcellularLocation>
</comment>
<dbReference type="PANTHER" id="PTHR33406">
    <property type="entry name" value="MEMBRANE PROTEIN MJ1562-RELATED"/>
    <property type="match status" value="1"/>
</dbReference>
<keyword evidence="3 6" id="KW-0812">Transmembrane</keyword>
<sequence length="825" mass="91257">MSTRLVKAYYNLALGRPLVVIAAVAVLLAAALYQAQYFELDASAESLMLEGDENLEEYRVIRQRYGSDDVLFVTFTPDAPLFSEASLDKIDALRAELAAVDRVASVTSLLNVPLVQGEDVTFDTLRKGPPTLRDPDVTVEQARAEFLTSPIYKDLILNADADTTALLVRFRKDERFAQLFERRRELRASQDAGGLDTAGRAELAQVEQAFSQQSDRIQVQMEADIAEIRSILERYRDPPTIHLGGVPMIAVDMIDFVRSDIRTFGIGVGLFIIILLTLAFRRTRWVVIPTTICAGVVLAMVGWIGFMGWPVTVVSSNFISLVLIITLSLIVHLIVRYRELQAGNETAGQTELVEQTLRSKFKPSFFTSLTTAISFGSLMFAGIRPVMDFGLMMVCAVVAGFVFTFILFPSLLARLKPESVPQSRRDRAGTLNLGIAHVVHRHPGRTAIAFIVLTTLGIAGALQLTVENRFIDYFHEDTEIYQGMALIDRELGGTTPLDVVIDAPDNFMEDYKEARAFDAEMGLESEPTPAQGYWYNAGGIELVTEIQDYLESLDATGKILSLGTTWEVVRQLNDGEPLEPFELAILYNQAPEEIRQQLIDPYMTADGNQIRFDIRVIDSLPGLNRDRLLERIRTELPEKFDLQPEQLTLSGMLVLYNNVMQSLLHSQIVTLVVVFAAIMLMFGILYRSLRMALIGPIPTAAAASMVLGIMGWVGLPLDIMTMTIAAIAIGIGVDDTIHYVDRYRTEVNLGADNAAAAATAHHSVGRAMVYTTVIITLGFSILTLSNFMPTIYFGLLTGLAMVLALVSNLALLPVLLERLRPFGKQ</sequence>
<dbReference type="Gene3D" id="1.20.1640.10">
    <property type="entry name" value="Multidrug efflux transporter AcrB transmembrane domain"/>
    <property type="match status" value="2"/>
</dbReference>
<evidence type="ECO:0000256" key="4">
    <source>
        <dbReference type="ARBA" id="ARBA00022989"/>
    </source>
</evidence>
<feature type="transmembrane region" description="Helical" evidence="6">
    <location>
        <begin position="668"/>
        <end position="686"/>
    </location>
</feature>
<dbReference type="Pfam" id="PF03176">
    <property type="entry name" value="MMPL"/>
    <property type="match status" value="2"/>
</dbReference>
<feature type="transmembrane region" description="Helical" evidence="6">
    <location>
        <begin position="791"/>
        <end position="816"/>
    </location>
</feature>
<comment type="caution">
    <text evidence="8">The sequence shown here is derived from an EMBL/GenBank/DDBJ whole genome shotgun (WGS) entry which is preliminary data.</text>
</comment>
<feature type="transmembrane region" description="Helical" evidence="6">
    <location>
        <begin position="286"/>
        <end position="306"/>
    </location>
</feature>
<dbReference type="Proteomes" id="UP001204445">
    <property type="component" value="Unassembled WGS sequence"/>
</dbReference>
<keyword evidence="2" id="KW-1003">Cell membrane</keyword>
<evidence type="ECO:0000259" key="7">
    <source>
        <dbReference type="PROSITE" id="PS50156"/>
    </source>
</evidence>
<feature type="transmembrane region" description="Helical" evidence="6">
    <location>
        <begin position="693"/>
        <end position="713"/>
    </location>
</feature>
<keyword evidence="5 6" id="KW-0472">Membrane</keyword>
<dbReference type="GO" id="GO:0005886">
    <property type="term" value="C:plasma membrane"/>
    <property type="evidence" value="ECO:0007669"/>
    <property type="project" value="UniProtKB-SubCell"/>
</dbReference>
<dbReference type="EMBL" id="JANUCT010000005">
    <property type="protein sequence ID" value="MCS3902938.1"/>
    <property type="molecule type" value="Genomic_DNA"/>
</dbReference>
<feature type="domain" description="SSD" evidence="7">
    <location>
        <begin position="691"/>
        <end position="818"/>
    </location>
</feature>
<feature type="domain" description="SSD" evidence="7">
    <location>
        <begin position="321"/>
        <end position="414"/>
    </location>
</feature>